<sequence length="436" mass="49866">MAALQTLVCVIAGVIFRLWLYRSFLPEWLSTRAEIVTPTTSWERAMEGLSLKQSFISPYSGDLFHETPLMLRILGFMNKFSQNSINLMFVGLDLVCAILLLKISKMFGGYLLVHQARSVKNYATDIDSLILRSEDLHSVQFLVTIAHAFNPYCIAACLARSTAIFNNLALLFTIYYLLKGNKIMCGCFLAIASYLTMYPIILLAPVAIFFYQRSYPTCVSYTDPRALSSYVQTSVITLVWLAAFIGASAFLEESWDFLNSTYGFTLTVPDLTPNLGVFWYFFTEMFEHFRTFFICVFQINVVIYTFPLSIKLREHPVFLLYLLIFLIGIFKSYPSFADVGLFLCLLPLWKHVFSYMRNTFVVTCMFVCTTVFAPILHHLWLYAGSANANFYFAIALAFSTAEIFLVTDLLFAFLRREFDMHHGKKHIMPDGAEGQK</sequence>
<gene>
    <name evidence="10" type="ORF">KP79_PYT14520</name>
</gene>
<evidence type="ECO:0000313" key="11">
    <source>
        <dbReference type="Proteomes" id="UP000242188"/>
    </source>
</evidence>
<feature type="transmembrane region" description="Helical" evidence="9">
    <location>
        <begin position="152"/>
        <end position="177"/>
    </location>
</feature>
<feature type="transmembrane region" description="Helical" evidence="9">
    <location>
        <begin position="230"/>
        <end position="250"/>
    </location>
</feature>
<organism evidence="10 11">
    <name type="scientific">Mizuhopecten yessoensis</name>
    <name type="common">Japanese scallop</name>
    <name type="synonym">Patinopecten yessoensis</name>
    <dbReference type="NCBI Taxonomy" id="6573"/>
    <lineage>
        <taxon>Eukaryota</taxon>
        <taxon>Metazoa</taxon>
        <taxon>Spiralia</taxon>
        <taxon>Lophotrochozoa</taxon>
        <taxon>Mollusca</taxon>
        <taxon>Bivalvia</taxon>
        <taxon>Autobranchia</taxon>
        <taxon>Pteriomorphia</taxon>
        <taxon>Pectinida</taxon>
        <taxon>Pectinoidea</taxon>
        <taxon>Pectinidae</taxon>
        <taxon>Mizuhopecten</taxon>
    </lineage>
</organism>
<dbReference type="AlphaFoldDB" id="A0A210R276"/>
<dbReference type="OrthoDB" id="549017at2759"/>
<dbReference type="PANTHER" id="PTHR13121">
    <property type="entry name" value="GPI TRANSAMIDASE COMPONENT PIG-U"/>
    <property type="match status" value="1"/>
</dbReference>
<feature type="transmembrane region" description="Helical" evidence="9">
    <location>
        <begin position="183"/>
        <end position="210"/>
    </location>
</feature>
<feature type="transmembrane region" description="Helical" evidence="9">
    <location>
        <begin position="84"/>
        <end position="101"/>
    </location>
</feature>
<dbReference type="PANTHER" id="PTHR13121:SF0">
    <property type="entry name" value="PHOSPHATIDYLINOSITOL GLYCAN ANCHOR BIOSYNTHESIS CLASS U PROTEIN"/>
    <property type="match status" value="1"/>
</dbReference>
<comment type="subcellular location">
    <subcellularLocation>
        <location evidence="1">Endoplasmic reticulum membrane</location>
        <topology evidence="1">Multi-pass membrane protein</topology>
    </subcellularLocation>
</comment>
<name>A0A210R276_MIZYE</name>
<dbReference type="Proteomes" id="UP000242188">
    <property type="component" value="Unassembled WGS sequence"/>
</dbReference>
<evidence type="ECO:0000256" key="9">
    <source>
        <dbReference type="SAM" id="Phobius"/>
    </source>
</evidence>
<accession>A0A210R276</accession>
<dbReference type="GO" id="GO:0006506">
    <property type="term" value="P:GPI anchor biosynthetic process"/>
    <property type="evidence" value="ECO:0007669"/>
    <property type="project" value="UniProtKB-UniPathway"/>
</dbReference>
<feature type="transmembrane region" description="Helical" evidence="9">
    <location>
        <begin position="360"/>
        <end position="383"/>
    </location>
</feature>
<dbReference type="UniPathway" id="UPA00196"/>
<evidence type="ECO:0000256" key="6">
    <source>
        <dbReference type="ARBA" id="ARBA00022824"/>
    </source>
</evidence>
<protein>
    <submittedName>
        <fullName evidence="10">Phosphatidylinositol glycan anchor biosynthesis class U protein</fullName>
    </submittedName>
</protein>
<dbReference type="Pfam" id="PF06728">
    <property type="entry name" value="PIG-U"/>
    <property type="match status" value="1"/>
</dbReference>
<keyword evidence="6" id="KW-0256">Endoplasmic reticulum</keyword>
<keyword evidence="5 9" id="KW-0812">Transmembrane</keyword>
<comment type="similarity">
    <text evidence="3">Belongs to the PIGU family.</text>
</comment>
<feature type="transmembrane region" description="Helical" evidence="9">
    <location>
        <begin position="389"/>
        <end position="414"/>
    </location>
</feature>
<feature type="transmembrane region" description="Helical" evidence="9">
    <location>
        <begin position="318"/>
        <end position="348"/>
    </location>
</feature>
<comment type="caution">
    <text evidence="10">The sequence shown here is derived from an EMBL/GenBank/DDBJ whole genome shotgun (WGS) entry which is preliminary data.</text>
</comment>
<dbReference type="GO" id="GO:0016255">
    <property type="term" value="P:attachment of GPI anchor to protein"/>
    <property type="evidence" value="ECO:0007669"/>
    <property type="project" value="InterPro"/>
</dbReference>
<evidence type="ECO:0000256" key="2">
    <source>
        <dbReference type="ARBA" id="ARBA00004687"/>
    </source>
</evidence>
<evidence type="ECO:0000256" key="5">
    <source>
        <dbReference type="ARBA" id="ARBA00022692"/>
    </source>
</evidence>
<evidence type="ECO:0000256" key="8">
    <source>
        <dbReference type="ARBA" id="ARBA00023136"/>
    </source>
</evidence>
<keyword evidence="7 9" id="KW-1133">Transmembrane helix</keyword>
<dbReference type="EMBL" id="NEDP02000756">
    <property type="protein sequence ID" value="OWF55148.1"/>
    <property type="molecule type" value="Genomic_DNA"/>
</dbReference>
<feature type="transmembrane region" description="Helical" evidence="9">
    <location>
        <begin position="289"/>
        <end position="306"/>
    </location>
</feature>
<keyword evidence="11" id="KW-1185">Reference proteome</keyword>
<evidence type="ECO:0000256" key="4">
    <source>
        <dbReference type="ARBA" id="ARBA00022502"/>
    </source>
</evidence>
<comment type="pathway">
    <text evidence="2">Glycolipid biosynthesis; glycosylphosphatidylinositol-anchor biosynthesis.</text>
</comment>
<dbReference type="InterPro" id="IPR009600">
    <property type="entry name" value="PIG-U"/>
</dbReference>
<evidence type="ECO:0000313" key="10">
    <source>
        <dbReference type="EMBL" id="OWF55148.1"/>
    </source>
</evidence>
<keyword evidence="8 9" id="KW-0472">Membrane</keyword>
<evidence type="ECO:0000256" key="1">
    <source>
        <dbReference type="ARBA" id="ARBA00004477"/>
    </source>
</evidence>
<evidence type="ECO:0000256" key="7">
    <source>
        <dbReference type="ARBA" id="ARBA00022989"/>
    </source>
</evidence>
<proteinExistence type="inferred from homology"/>
<reference evidence="10 11" key="1">
    <citation type="journal article" date="2017" name="Nat. Ecol. Evol.">
        <title>Scallop genome provides insights into evolution of bilaterian karyotype and development.</title>
        <authorList>
            <person name="Wang S."/>
            <person name="Zhang J."/>
            <person name="Jiao W."/>
            <person name="Li J."/>
            <person name="Xun X."/>
            <person name="Sun Y."/>
            <person name="Guo X."/>
            <person name="Huan P."/>
            <person name="Dong B."/>
            <person name="Zhang L."/>
            <person name="Hu X."/>
            <person name="Sun X."/>
            <person name="Wang J."/>
            <person name="Zhao C."/>
            <person name="Wang Y."/>
            <person name="Wang D."/>
            <person name="Huang X."/>
            <person name="Wang R."/>
            <person name="Lv J."/>
            <person name="Li Y."/>
            <person name="Zhang Z."/>
            <person name="Liu B."/>
            <person name="Lu W."/>
            <person name="Hui Y."/>
            <person name="Liang J."/>
            <person name="Zhou Z."/>
            <person name="Hou R."/>
            <person name="Li X."/>
            <person name="Liu Y."/>
            <person name="Li H."/>
            <person name="Ning X."/>
            <person name="Lin Y."/>
            <person name="Zhao L."/>
            <person name="Xing Q."/>
            <person name="Dou J."/>
            <person name="Li Y."/>
            <person name="Mao J."/>
            <person name="Guo H."/>
            <person name="Dou H."/>
            <person name="Li T."/>
            <person name="Mu C."/>
            <person name="Jiang W."/>
            <person name="Fu Q."/>
            <person name="Fu X."/>
            <person name="Miao Y."/>
            <person name="Liu J."/>
            <person name="Yu Q."/>
            <person name="Li R."/>
            <person name="Liao H."/>
            <person name="Li X."/>
            <person name="Kong Y."/>
            <person name="Jiang Z."/>
            <person name="Chourrout D."/>
            <person name="Li R."/>
            <person name="Bao Z."/>
        </authorList>
    </citation>
    <scope>NUCLEOTIDE SEQUENCE [LARGE SCALE GENOMIC DNA]</scope>
    <source>
        <strain evidence="10 11">PY_sf001</strain>
    </source>
</reference>
<dbReference type="STRING" id="6573.A0A210R276"/>
<dbReference type="GO" id="GO:0042765">
    <property type="term" value="C:GPI-anchor transamidase complex"/>
    <property type="evidence" value="ECO:0007669"/>
    <property type="project" value="InterPro"/>
</dbReference>
<evidence type="ECO:0000256" key="3">
    <source>
        <dbReference type="ARBA" id="ARBA00010026"/>
    </source>
</evidence>
<keyword evidence="4" id="KW-0337">GPI-anchor biosynthesis</keyword>